<protein>
    <submittedName>
        <fullName evidence="6">GAF domain-containing protein</fullName>
    </submittedName>
</protein>
<keyword evidence="2" id="KW-0418">Kinase</keyword>
<dbReference type="Pfam" id="PF13185">
    <property type="entry name" value="GAF_2"/>
    <property type="match status" value="1"/>
</dbReference>
<sequence>MDNLTVRLRDVAATLKDLQTLLEEEGQRDQALVWLAETAERAVPAAAMATATVLTEDGRTSWTATATGRSSTEFDGDQYAAGRGPWLEAARTRRTVCGDIDGFRGRWPEFAGAAGEAGLRSYLSVPLLLGDEPVLGTLTLYSRLPDAFEPVDEALIEVFTVAASATIVNSRRYRRARELADHLKIALTSRAQIEQAKGLLMAQHSITADEAFAMLSQQSQNTNAKLRDVARSILDSAAPLRPPT</sequence>
<gene>
    <name evidence="6" type="ORF">FB559_2778</name>
</gene>
<dbReference type="SUPFAM" id="SSF55781">
    <property type="entry name" value="GAF domain-like"/>
    <property type="match status" value="1"/>
</dbReference>
<dbReference type="SUPFAM" id="SSF52172">
    <property type="entry name" value="CheY-like"/>
    <property type="match status" value="1"/>
</dbReference>
<evidence type="ECO:0000256" key="2">
    <source>
        <dbReference type="ARBA" id="ARBA00022777"/>
    </source>
</evidence>
<evidence type="ECO:0000256" key="1">
    <source>
        <dbReference type="ARBA" id="ARBA00022679"/>
    </source>
</evidence>
<evidence type="ECO:0000313" key="7">
    <source>
        <dbReference type="Proteomes" id="UP000316096"/>
    </source>
</evidence>
<accession>A0A543CJI4</accession>
<evidence type="ECO:0000256" key="3">
    <source>
        <dbReference type="ARBA" id="ARBA00023015"/>
    </source>
</evidence>
<dbReference type="PROSITE" id="PS50921">
    <property type="entry name" value="ANTAR"/>
    <property type="match status" value="1"/>
</dbReference>
<dbReference type="PIRSF" id="PIRSF036625">
    <property type="entry name" value="GAF_ANTAR"/>
    <property type="match status" value="1"/>
</dbReference>
<dbReference type="OrthoDB" id="4629915at2"/>
<evidence type="ECO:0000256" key="4">
    <source>
        <dbReference type="ARBA" id="ARBA00023163"/>
    </source>
</evidence>
<dbReference type="InterPro" id="IPR003018">
    <property type="entry name" value="GAF"/>
</dbReference>
<keyword evidence="1" id="KW-0808">Transferase</keyword>
<organism evidence="6 7">
    <name type="scientific">Actinoallomurus bryophytorum</name>
    <dbReference type="NCBI Taxonomy" id="1490222"/>
    <lineage>
        <taxon>Bacteria</taxon>
        <taxon>Bacillati</taxon>
        <taxon>Actinomycetota</taxon>
        <taxon>Actinomycetes</taxon>
        <taxon>Streptosporangiales</taxon>
        <taxon>Thermomonosporaceae</taxon>
        <taxon>Actinoallomurus</taxon>
    </lineage>
</organism>
<dbReference type="AlphaFoldDB" id="A0A543CJI4"/>
<dbReference type="InterPro" id="IPR005561">
    <property type="entry name" value="ANTAR"/>
</dbReference>
<evidence type="ECO:0000313" key="6">
    <source>
        <dbReference type="EMBL" id="TQL97200.1"/>
    </source>
</evidence>
<dbReference type="EMBL" id="VFOZ01000001">
    <property type="protein sequence ID" value="TQL97200.1"/>
    <property type="molecule type" value="Genomic_DNA"/>
</dbReference>
<dbReference type="InterPro" id="IPR011006">
    <property type="entry name" value="CheY-like_superfamily"/>
</dbReference>
<dbReference type="GO" id="GO:0003723">
    <property type="term" value="F:RNA binding"/>
    <property type="evidence" value="ECO:0007669"/>
    <property type="project" value="InterPro"/>
</dbReference>
<evidence type="ECO:0000259" key="5">
    <source>
        <dbReference type="PROSITE" id="PS50921"/>
    </source>
</evidence>
<dbReference type="SMART" id="SM01012">
    <property type="entry name" value="ANTAR"/>
    <property type="match status" value="1"/>
</dbReference>
<feature type="domain" description="ANTAR" evidence="5">
    <location>
        <begin position="173"/>
        <end position="234"/>
    </location>
</feature>
<keyword evidence="7" id="KW-1185">Reference proteome</keyword>
<dbReference type="InterPro" id="IPR012074">
    <property type="entry name" value="GAF_ANTAR"/>
</dbReference>
<proteinExistence type="predicted"/>
<dbReference type="Gene3D" id="1.10.10.10">
    <property type="entry name" value="Winged helix-like DNA-binding domain superfamily/Winged helix DNA-binding domain"/>
    <property type="match status" value="1"/>
</dbReference>
<dbReference type="InterPro" id="IPR029016">
    <property type="entry name" value="GAF-like_dom_sf"/>
</dbReference>
<name>A0A543CJI4_9ACTN</name>
<dbReference type="Proteomes" id="UP000316096">
    <property type="component" value="Unassembled WGS sequence"/>
</dbReference>
<dbReference type="RefSeq" id="WP_141955962.1">
    <property type="nucleotide sequence ID" value="NZ_VFOZ01000001.1"/>
</dbReference>
<dbReference type="InterPro" id="IPR036388">
    <property type="entry name" value="WH-like_DNA-bd_sf"/>
</dbReference>
<keyword evidence="3" id="KW-0805">Transcription regulation</keyword>
<dbReference type="SMART" id="SM00065">
    <property type="entry name" value="GAF"/>
    <property type="match status" value="1"/>
</dbReference>
<reference evidence="6 7" key="1">
    <citation type="submission" date="2019-06" db="EMBL/GenBank/DDBJ databases">
        <title>Sequencing the genomes of 1000 actinobacteria strains.</title>
        <authorList>
            <person name="Klenk H.-P."/>
        </authorList>
    </citation>
    <scope>NUCLEOTIDE SEQUENCE [LARGE SCALE GENOMIC DNA]</scope>
    <source>
        <strain evidence="6 7">DSM 102200</strain>
    </source>
</reference>
<dbReference type="Pfam" id="PF03861">
    <property type="entry name" value="ANTAR"/>
    <property type="match status" value="1"/>
</dbReference>
<dbReference type="Gene3D" id="3.30.450.40">
    <property type="match status" value="1"/>
</dbReference>
<dbReference type="GO" id="GO:0016301">
    <property type="term" value="F:kinase activity"/>
    <property type="evidence" value="ECO:0007669"/>
    <property type="project" value="UniProtKB-KW"/>
</dbReference>
<comment type="caution">
    <text evidence="6">The sequence shown here is derived from an EMBL/GenBank/DDBJ whole genome shotgun (WGS) entry which is preliminary data.</text>
</comment>
<keyword evidence="4" id="KW-0804">Transcription</keyword>